<organism evidence="2 3">
    <name type="scientific">Dendrobium catenatum</name>
    <dbReference type="NCBI Taxonomy" id="906689"/>
    <lineage>
        <taxon>Eukaryota</taxon>
        <taxon>Viridiplantae</taxon>
        <taxon>Streptophyta</taxon>
        <taxon>Embryophyta</taxon>
        <taxon>Tracheophyta</taxon>
        <taxon>Spermatophyta</taxon>
        <taxon>Magnoliopsida</taxon>
        <taxon>Liliopsida</taxon>
        <taxon>Asparagales</taxon>
        <taxon>Orchidaceae</taxon>
        <taxon>Epidendroideae</taxon>
        <taxon>Malaxideae</taxon>
        <taxon>Dendrobiinae</taxon>
        <taxon>Dendrobium</taxon>
    </lineage>
</organism>
<dbReference type="Pfam" id="PF22936">
    <property type="entry name" value="Pol_BBD"/>
    <property type="match status" value="1"/>
</dbReference>
<evidence type="ECO:0000259" key="1">
    <source>
        <dbReference type="Pfam" id="PF22936"/>
    </source>
</evidence>
<dbReference type="Proteomes" id="UP000233837">
    <property type="component" value="Unassembled WGS sequence"/>
</dbReference>
<name>A0A2I0VI64_9ASPA</name>
<sequence length="74" mass="8542">MHDVQVRILKDVRYVPDLKRNLISLGTLDDYGYVFRYEKGLLRILKGALVIIEGFKQDGLYVLQDATMMGETHV</sequence>
<evidence type="ECO:0000313" key="3">
    <source>
        <dbReference type="Proteomes" id="UP000233837"/>
    </source>
</evidence>
<dbReference type="AlphaFoldDB" id="A0A2I0VI64"/>
<reference evidence="2 3" key="2">
    <citation type="journal article" date="2017" name="Nature">
        <title>The Apostasia genome and the evolution of orchids.</title>
        <authorList>
            <person name="Zhang G.Q."/>
            <person name="Liu K.W."/>
            <person name="Li Z."/>
            <person name="Lohaus R."/>
            <person name="Hsiao Y.Y."/>
            <person name="Niu S.C."/>
            <person name="Wang J.Y."/>
            <person name="Lin Y.C."/>
            <person name="Xu Q."/>
            <person name="Chen L.J."/>
            <person name="Yoshida K."/>
            <person name="Fujiwara S."/>
            <person name="Wang Z.W."/>
            <person name="Zhang Y.Q."/>
            <person name="Mitsuda N."/>
            <person name="Wang M."/>
            <person name="Liu G.H."/>
            <person name="Pecoraro L."/>
            <person name="Huang H.X."/>
            <person name="Xiao X.J."/>
            <person name="Lin M."/>
            <person name="Wu X.Y."/>
            <person name="Wu W.L."/>
            <person name="Chen Y.Y."/>
            <person name="Chang S.B."/>
            <person name="Sakamoto S."/>
            <person name="Ohme-Takagi M."/>
            <person name="Yagi M."/>
            <person name="Zeng S.J."/>
            <person name="Shen C.Y."/>
            <person name="Yeh C.M."/>
            <person name="Luo Y.B."/>
            <person name="Tsai W.C."/>
            <person name="Van de Peer Y."/>
            <person name="Liu Z.J."/>
        </authorList>
    </citation>
    <scope>NUCLEOTIDE SEQUENCE [LARGE SCALE GENOMIC DNA]</scope>
    <source>
        <tissue evidence="2">The whole plant</tissue>
    </source>
</reference>
<feature type="domain" description="Retrovirus-related Pol polyprotein from transposon TNT 1-94-like beta-barrel" evidence="1">
    <location>
        <begin position="4"/>
        <end position="33"/>
    </location>
</feature>
<dbReference type="EMBL" id="KZ503527">
    <property type="protein sequence ID" value="PKU63108.1"/>
    <property type="molecule type" value="Genomic_DNA"/>
</dbReference>
<gene>
    <name evidence="2" type="ORF">MA16_Dca024270</name>
</gene>
<dbReference type="InterPro" id="IPR054722">
    <property type="entry name" value="PolX-like_BBD"/>
</dbReference>
<evidence type="ECO:0000313" key="2">
    <source>
        <dbReference type="EMBL" id="PKU63108.1"/>
    </source>
</evidence>
<accession>A0A2I0VI64</accession>
<proteinExistence type="predicted"/>
<protein>
    <submittedName>
        <fullName evidence="2">Retrovirus-related Pol polyprotein from transposon TNT 1-94</fullName>
    </submittedName>
</protein>
<reference evidence="2 3" key="1">
    <citation type="journal article" date="2016" name="Sci. Rep.">
        <title>The Dendrobium catenatum Lindl. genome sequence provides insights into polysaccharide synthase, floral development and adaptive evolution.</title>
        <authorList>
            <person name="Zhang G.Q."/>
            <person name="Xu Q."/>
            <person name="Bian C."/>
            <person name="Tsai W.C."/>
            <person name="Yeh C.M."/>
            <person name="Liu K.W."/>
            <person name="Yoshida K."/>
            <person name="Zhang L.S."/>
            <person name="Chang S.B."/>
            <person name="Chen F."/>
            <person name="Shi Y."/>
            <person name="Su Y.Y."/>
            <person name="Zhang Y.Q."/>
            <person name="Chen L.J."/>
            <person name="Yin Y."/>
            <person name="Lin M."/>
            <person name="Huang H."/>
            <person name="Deng H."/>
            <person name="Wang Z.W."/>
            <person name="Zhu S.L."/>
            <person name="Zhao X."/>
            <person name="Deng C."/>
            <person name="Niu S.C."/>
            <person name="Huang J."/>
            <person name="Wang M."/>
            <person name="Liu G.H."/>
            <person name="Yang H.J."/>
            <person name="Xiao X.J."/>
            <person name="Hsiao Y.Y."/>
            <person name="Wu W.L."/>
            <person name="Chen Y.Y."/>
            <person name="Mitsuda N."/>
            <person name="Ohme-Takagi M."/>
            <person name="Luo Y.B."/>
            <person name="Van de Peer Y."/>
            <person name="Liu Z.J."/>
        </authorList>
    </citation>
    <scope>NUCLEOTIDE SEQUENCE [LARGE SCALE GENOMIC DNA]</scope>
    <source>
        <tissue evidence="2">The whole plant</tissue>
    </source>
</reference>
<keyword evidence="3" id="KW-1185">Reference proteome</keyword>